<dbReference type="STRING" id="760192.Halhy_1576"/>
<dbReference type="eggNOG" id="ENOG502ZABR">
    <property type="taxonomic scope" value="Bacteria"/>
</dbReference>
<keyword evidence="2" id="KW-1185">Reference proteome</keyword>
<evidence type="ECO:0000313" key="2">
    <source>
        <dbReference type="Proteomes" id="UP000008461"/>
    </source>
</evidence>
<reference key="2">
    <citation type="submission" date="2011-04" db="EMBL/GenBank/DDBJ databases">
        <title>Complete sequence of chromosome of Haliscomenobacter hydrossis DSM 1100.</title>
        <authorList>
            <consortium name="US DOE Joint Genome Institute (JGI-PGF)"/>
            <person name="Lucas S."/>
            <person name="Han J."/>
            <person name="Lapidus A."/>
            <person name="Bruce D."/>
            <person name="Goodwin L."/>
            <person name="Pitluck S."/>
            <person name="Peters L."/>
            <person name="Kyrpides N."/>
            <person name="Mavromatis K."/>
            <person name="Ivanova N."/>
            <person name="Ovchinnikova G."/>
            <person name="Pagani I."/>
            <person name="Daligault H."/>
            <person name="Detter J.C."/>
            <person name="Han C."/>
            <person name="Land M."/>
            <person name="Hauser L."/>
            <person name="Markowitz V."/>
            <person name="Cheng J.-F."/>
            <person name="Hugenholtz P."/>
            <person name="Woyke T."/>
            <person name="Wu D."/>
            <person name="Verbarg S."/>
            <person name="Frueling A."/>
            <person name="Brambilla E."/>
            <person name="Klenk H.-P."/>
            <person name="Eisen J.A."/>
        </authorList>
    </citation>
    <scope>NUCLEOTIDE SEQUENCE</scope>
    <source>
        <strain>DSM 1100</strain>
    </source>
</reference>
<reference evidence="1 2" key="1">
    <citation type="journal article" date="2011" name="Stand. Genomic Sci.">
        <title>Complete genome sequence of Haliscomenobacter hydrossis type strain (O).</title>
        <authorList>
            <consortium name="US DOE Joint Genome Institute (JGI-PGF)"/>
            <person name="Daligault H."/>
            <person name="Lapidus A."/>
            <person name="Zeytun A."/>
            <person name="Nolan M."/>
            <person name="Lucas S."/>
            <person name="Del Rio T.G."/>
            <person name="Tice H."/>
            <person name="Cheng J.F."/>
            <person name="Tapia R."/>
            <person name="Han C."/>
            <person name="Goodwin L."/>
            <person name="Pitluck S."/>
            <person name="Liolios K."/>
            <person name="Pagani I."/>
            <person name="Ivanova N."/>
            <person name="Huntemann M."/>
            <person name="Mavromatis K."/>
            <person name="Mikhailova N."/>
            <person name="Pati A."/>
            <person name="Chen A."/>
            <person name="Palaniappan K."/>
            <person name="Land M."/>
            <person name="Hauser L."/>
            <person name="Brambilla E.M."/>
            <person name="Rohde M."/>
            <person name="Verbarg S."/>
            <person name="Goker M."/>
            <person name="Bristow J."/>
            <person name="Eisen J.A."/>
            <person name="Markowitz V."/>
            <person name="Hugenholtz P."/>
            <person name="Kyrpides N.C."/>
            <person name="Klenk H.P."/>
            <person name="Woyke T."/>
        </authorList>
    </citation>
    <scope>NUCLEOTIDE SEQUENCE [LARGE SCALE GENOMIC DNA]</scope>
    <source>
        <strain evidence="2">ATCC 27775 / DSM 1100 / LMG 10767 / O</strain>
    </source>
</reference>
<accession>F4KZJ8</accession>
<proteinExistence type="predicted"/>
<dbReference type="AlphaFoldDB" id="F4KZJ8"/>
<evidence type="ECO:0000313" key="1">
    <source>
        <dbReference type="EMBL" id="AEE49468.1"/>
    </source>
</evidence>
<dbReference type="RefSeq" id="WP_013764022.1">
    <property type="nucleotide sequence ID" value="NC_015510.1"/>
</dbReference>
<sequence>MIYFTDIFEADESKLNAYGAFNISLINDLPLFIDPFLLFGSSKNEYQHLHEDILRYIAFLKERSNGGDIPMSQIIAWYVFPEIKQNWLGYSLVGNRGSGLGKKFGKSFSSSLDFLFKDIGNETISVTSHIEKTCLFEVGIGRDNISDLTCNLIKNYLLEYTQKFSLENIDPKYLASVKVEKVYFDYTLERWMPGTFTLPVLDADYVLLTPKDILTKDDNWINRGDLNAKFNEIYSAIPNSQLRFEIENYFKQNLPAPTPNKSLSDKEKNEAISRVLRKYPEIIDYFIKYKETNKEGARRISNEKVDEVYNLFIKNTSRFIELLKNETPFYAISHINSYSEAMKRVEFMKTVIEDMDGYRLFYHKGAPIKREADLQIIYRLTWYATDYDVNREVNNGRGPVDYTISKGSKDKTLVEFKLASNSQLKKNLLNQVEIYKKANKTESSIKVILYFDDSEYRKVVSILKELNLSEDKSIILIDAGADNKVSASKATEH</sequence>
<dbReference type="OrthoDB" id="212459at2"/>
<gene>
    <name evidence="1" type="ordered locus">Halhy_1576</name>
</gene>
<name>F4KZJ8_HALH1</name>
<dbReference type="Proteomes" id="UP000008461">
    <property type="component" value="Chromosome"/>
</dbReference>
<protein>
    <submittedName>
        <fullName evidence="1">Uncharacterized protein</fullName>
    </submittedName>
</protein>
<dbReference type="EMBL" id="CP002691">
    <property type="protein sequence ID" value="AEE49468.1"/>
    <property type="molecule type" value="Genomic_DNA"/>
</dbReference>
<organism evidence="1 2">
    <name type="scientific">Haliscomenobacter hydrossis (strain ATCC 27775 / DSM 1100 / LMG 10767 / O)</name>
    <dbReference type="NCBI Taxonomy" id="760192"/>
    <lineage>
        <taxon>Bacteria</taxon>
        <taxon>Pseudomonadati</taxon>
        <taxon>Bacteroidota</taxon>
        <taxon>Saprospiria</taxon>
        <taxon>Saprospirales</taxon>
        <taxon>Haliscomenobacteraceae</taxon>
        <taxon>Haliscomenobacter</taxon>
    </lineage>
</organism>
<dbReference type="KEGG" id="hhy:Halhy_1576"/>
<dbReference type="HOGENOM" id="CLU_043660_0_0_10"/>